<dbReference type="Gene3D" id="2.60.120.10">
    <property type="entry name" value="Jelly Rolls"/>
    <property type="match status" value="1"/>
</dbReference>
<feature type="domain" description="(S)-ureidoglycine aminohydrolase cupin" evidence="1">
    <location>
        <begin position="41"/>
        <end position="112"/>
    </location>
</feature>
<reference evidence="3" key="2">
    <citation type="submission" date="2016-04" db="EMBL/GenBank/DDBJ databases">
        <title>Complete Genome and Plasmid Sequences for Rhodococcus fascians D188 and Draft Sequences for Rhodococcus spp. Isolates PBTS 1 and PBTS 2.</title>
        <authorList>
            <person name="Stamer R."/>
            <person name="Vereecke D."/>
            <person name="Zhang Y."/>
            <person name="Schilkey F."/>
            <person name="Devitt N."/>
            <person name="Randall J."/>
        </authorList>
    </citation>
    <scope>NUCLEOTIDE SEQUENCE [LARGE SCALE GENOMIC DNA]</scope>
    <source>
        <strain evidence="3">PBTS2</strain>
    </source>
</reference>
<organism evidence="2 3">
    <name type="scientific">Rhodococcoides fascians</name>
    <name type="common">Rhodococcus fascians</name>
    <dbReference type="NCBI Taxonomy" id="1828"/>
    <lineage>
        <taxon>Bacteria</taxon>
        <taxon>Bacillati</taxon>
        <taxon>Actinomycetota</taxon>
        <taxon>Actinomycetes</taxon>
        <taxon>Mycobacteriales</taxon>
        <taxon>Nocardiaceae</taxon>
        <taxon>Rhodococcoides</taxon>
    </lineage>
</organism>
<keyword evidence="3" id="KW-1185">Reference proteome</keyword>
<reference evidence="2 3" key="1">
    <citation type="journal article" date="2016" name="Genome Announc.">
        <title>Complete Genome and Plasmid Sequences for Rhodococcus fascians D188 and Draft Sequences for Rhodococcus Isolates PBTS 1 and PBTS 2.</title>
        <authorList>
            <person name="Stamler R.A."/>
            <person name="Vereecke D."/>
            <person name="Zhang Y."/>
            <person name="Schilkey F."/>
            <person name="Devitt N."/>
            <person name="Randall J.J."/>
        </authorList>
    </citation>
    <scope>NUCLEOTIDE SEQUENCE [LARGE SCALE GENOMIC DNA]</scope>
    <source>
        <strain evidence="2 3">PBTS2</strain>
    </source>
</reference>
<sequence>MRTSTIEAVRLEDVSLSDSPIEPTWILEGNPRARVAEWSRSTDGTTTTNVWDCTAGRFRWYFAVDEIVHIMDGSVVVSSEDHAPRTLVPGDAALFRAGTWSEWRVDNYVRKHAILRQHLPAPLSFVLGVAGSLRRRLGRLRGGAAGLRRGASL</sequence>
<dbReference type="AlphaFoldDB" id="A0A143QSU8"/>
<dbReference type="PANTHER" id="PTHR40943">
    <property type="entry name" value="CYTOPLASMIC PROTEIN-RELATED"/>
    <property type="match status" value="1"/>
</dbReference>
<dbReference type="Proteomes" id="UP000076038">
    <property type="component" value="Chromosome"/>
</dbReference>
<dbReference type="PATRIC" id="fig|1653479.3.peg.4603"/>
<dbReference type="EMBL" id="CP015220">
    <property type="protein sequence ID" value="AMY25818.1"/>
    <property type="molecule type" value="Genomic_DNA"/>
</dbReference>
<gene>
    <name evidence="2" type="ORF">A3Q41_04547</name>
</gene>
<dbReference type="Pfam" id="PF05899">
    <property type="entry name" value="Cupin_3"/>
    <property type="match status" value="1"/>
</dbReference>
<dbReference type="KEGG" id="rhs:A3Q41_04547"/>
<dbReference type="InterPro" id="IPR011051">
    <property type="entry name" value="RmlC_Cupin_sf"/>
</dbReference>
<dbReference type="OrthoDB" id="9799053at2"/>
<evidence type="ECO:0000313" key="2">
    <source>
        <dbReference type="EMBL" id="AMY25818.1"/>
    </source>
</evidence>
<proteinExistence type="predicted"/>
<name>A0A143QSU8_RHOFA</name>
<accession>A0A143QSU8</accession>
<evidence type="ECO:0000259" key="1">
    <source>
        <dbReference type="Pfam" id="PF05899"/>
    </source>
</evidence>
<dbReference type="PANTHER" id="PTHR40943:SF1">
    <property type="entry name" value="CYTOPLASMIC PROTEIN"/>
    <property type="match status" value="1"/>
</dbReference>
<dbReference type="InterPro" id="IPR014710">
    <property type="entry name" value="RmlC-like_jellyroll"/>
</dbReference>
<dbReference type="SUPFAM" id="SSF51182">
    <property type="entry name" value="RmlC-like cupins"/>
    <property type="match status" value="1"/>
</dbReference>
<evidence type="ECO:0000313" key="3">
    <source>
        <dbReference type="Proteomes" id="UP000076038"/>
    </source>
</evidence>
<dbReference type="InterPro" id="IPR008579">
    <property type="entry name" value="UGlyAH_Cupin_dom"/>
</dbReference>
<dbReference type="CDD" id="cd02227">
    <property type="entry name" value="cupin_TM1112-like"/>
    <property type="match status" value="1"/>
</dbReference>
<protein>
    <recommendedName>
        <fullName evidence="1">(S)-ureidoglycine aminohydrolase cupin domain-containing protein</fullName>
    </recommendedName>
</protein>
<dbReference type="RefSeq" id="WP_048318592.1">
    <property type="nucleotide sequence ID" value="NZ_CP015220.1"/>
</dbReference>